<keyword evidence="1 6" id="KW-0597">Phosphoprotein</keyword>
<dbReference type="Pfam" id="PF00486">
    <property type="entry name" value="Trans_reg_C"/>
    <property type="match status" value="1"/>
</dbReference>
<dbReference type="Gene3D" id="3.40.50.2300">
    <property type="match status" value="1"/>
</dbReference>
<dbReference type="Pfam" id="PF00072">
    <property type="entry name" value="Response_reg"/>
    <property type="match status" value="1"/>
</dbReference>
<evidence type="ECO:0000256" key="7">
    <source>
        <dbReference type="PROSITE-ProRule" id="PRU01091"/>
    </source>
</evidence>
<comment type="caution">
    <text evidence="10">The sequence shown here is derived from an EMBL/GenBank/DDBJ whole genome shotgun (WGS) entry which is preliminary data.</text>
</comment>
<keyword evidence="11" id="KW-1185">Reference proteome</keyword>
<evidence type="ECO:0000256" key="3">
    <source>
        <dbReference type="ARBA" id="ARBA00023015"/>
    </source>
</evidence>
<dbReference type="Proteomes" id="UP000321513">
    <property type="component" value="Unassembled WGS sequence"/>
</dbReference>
<feature type="domain" description="Response regulatory" evidence="8">
    <location>
        <begin position="2"/>
        <end position="116"/>
    </location>
</feature>
<dbReference type="SUPFAM" id="SSF52172">
    <property type="entry name" value="CheY-like"/>
    <property type="match status" value="1"/>
</dbReference>
<dbReference type="PANTHER" id="PTHR48111">
    <property type="entry name" value="REGULATOR OF RPOS"/>
    <property type="match status" value="1"/>
</dbReference>
<dbReference type="PROSITE" id="PS51755">
    <property type="entry name" value="OMPR_PHOB"/>
    <property type="match status" value="1"/>
</dbReference>
<keyword evidence="2" id="KW-0902">Two-component regulatory system</keyword>
<dbReference type="InterPro" id="IPR011006">
    <property type="entry name" value="CheY-like_superfamily"/>
</dbReference>
<dbReference type="SMART" id="SM00862">
    <property type="entry name" value="Trans_reg_C"/>
    <property type="match status" value="1"/>
</dbReference>
<dbReference type="GO" id="GO:0032993">
    <property type="term" value="C:protein-DNA complex"/>
    <property type="evidence" value="ECO:0007669"/>
    <property type="project" value="TreeGrafter"/>
</dbReference>
<dbReference type="GO" id="GO:0000156">
    <property type="term" value="F:phosphorelay response regulator activity"/>
    <property type="evidence" value="ECO:0007669"/>
    <property type="project" value="TreeGrafter"/>
</dbReference>
<proteinExistence type="predicted"/>
<reference evidence="10 11" key="1">
    <citation type="submission" date="2019-07" db="EMBL/GenBank/DDBJ databases">
        <title>Whole genome shotgun sequence of Segetibacter aerophilus NBRC 106135.</title>
        <authorList>
            <person name="Hosoyama A."/>
            <person name="Uohara A."/>
            <person name="Ohji S."/>
            <person name="Ichikawa N."/>
        </authorList>
    </citation>
    <scope>NUCLEOTIDE SEQUENCE [LARGE SCALE GENOMIC DNA]</scope>
    <source>
        <strain evidence="10 11">NBRC 106135</strain>
    </source>
</reference>
<dbReference type="InterPro" id="IPR039420">
    <property type="entry name" value="WalR-like"/>
</dbReference>
<sequence>MKILIIEDEIALQQSIQKYLEHQGYVCETASDFKAGLEKVRSFNYDCVLVDIGLPYGSGLDIVKELKEIESKSGIIIISAKNALEDKLKGLEYGSDDYLTKPFHLSELNARVNAILRRRNFGGSKIIQFEEIKINPDGQQVFVNNKPIELTEKEYQLLEYFIANQRRVLTKAAIAEHIWGDEYEQVSNYDFIYTHIKNLRKKLVDAGCEDYIKTVYGTGYRFTENQ</sequence>
<name>A0A512B7L0_9BACT</name>
<dbReference type="CDD" id="cd00383">
    <property type="entry name" value="trans_reg_C"/>
    <property type="match status" value="1"/>
</dbReference>
<evidence type="ECO:0000313" key="11">
    <source>
        <dbReference type="Proteomes" id="UP000321513"/>
    </source>
</evidence>
<gene>
    <name evidence="10" type="ORF">SAE01_04420</name>
</gene>
<evidence type="ECO:0000256" key="1">
    <source>
        <dbReference type="ARBA" id="ARBA00022553"/>
    </source>
</evidence>
<dbReference type="EMBL" id="BJYT01000001">
    <property type="protein sequence ID" value="GEO07946.1"/>
    <property type="molecule type" value="Genomic_DNA"/>
</dbReference>
<feature type="DNA-binding region" description="OmpR/PhoB-type" evidence="7">
    <location>
        <begin position="124"/>
        <end position="224"/>
    </location>
</feature>
<organism evidence="10 11">
    <name type="scientific">Segetibacter aerophilus</name>
    <dbReference type="NCBI Taxonomy" id="670293"/>
    <lineage>
        <taxon>Bacteria</taxon>
        <taxon>Pseudomonadati</taxon>
        <taxon>Bacteroidota</taxon>
        <taxon>Chitinophagia</taxon>
        <taxon>Chitinophagales</taxon>
        <taxon>Chitinophagaceae</taxon>
        <taxon>Segetibacter</taxon>
    </lineage>
</organism>
<protein>
    <submittedName>
        <fullName evidence="10">DNA-binding response regulator</fullName>
    </submittedName>
</protein>
<dbReference type="GO" id="GO:0006355">
    <property type="term" value="P:regulation of DNA-templated transcription"/>
    <property type="evidence" value="ECO:0007669"/>
    <property type="project" value="InterPro"/>
</dbReference>
<keyword evidence="5" id="KW-0804">Transcription</keyword>
<evidence type="ECO:0000313" key="10">
    <source>
        <dbReference type="EMBL" id="GEO07946.1"/>
    </source>
</evidence>
<dbReference type="PANTHER" id="PTHR48111:SF22">
    <property type="entry name" value="REGULATOR OF RPOS"/>
    <property type="match status" value="1"/>
</dbReference>
<dbReference type="AlphaFoldDB" id="A0A512B7L0"/>
<evidence type="ECO:0000256" key="5">
    <source>
        <dbReference type="ARBA" id="ARBA00023163"/>
    </source>
</evidence>
<feature type="modified residue" description="4-aspartylphosphate" evidence="6">
    <location>
        <position position="51"/>
    </location>
</feature>
<dbReference type="GO" id="GO:0000976">
    <property type="term" value="F:transcription cis-regulatory region binding"/>
    <property type="evidence" value="ECO:0007669"/>
    <property type="project" value="TreeGrafter"/>
</dbReference>
<dbReference type="InterPro" id="IPR036388">
    <property type="entry name" value="WH-like_DNA-bd_sf"/>
</dbReference>
<dbReference type="RefSeq" id="WP_147201890.1">
    <property type="nucleotide sequence ID" value="NZ_BJYT01000001.1"/>
</dbReference>
<evidence type="ECO:0000259" key="9">
    <source>
        <dbReference type="PROSITE" id="PS51755"/>
    </source>
</evidence>
<keyword evidence="3" id="KW-0805">Transcription regulation</keyword>
<dbReference type="Gene3D" id="6.10.250.690">
    <property type="match status" value="1"/>
</dbReference>
<dbReference type="PROSITE" id="PS50110">
    <property type="entry name" value="RESPONSE_REGULATORY"/>
    <property type="match status" value="1"/>
</dbReference>
<evidence type="ECO:0000256" key="2">
    <source>
        <dbReference type="ARBA" id="ARBA00023012"/>
    </source>
</evidence>
<evidence type="ECO:0000259" key="8">
    <source>
        <dbReference type="PROSITE" id="PS50110"/>
    </source>
</evidence>
<dbReference type="OrthoDB" id="9790442at2"/>
<dbReference type="SMART" id="SM00448">
    <property type="entry name" value="REC"/>
    <property type="match status" value="1"/>
</dbReference>
<dbReference type="InterPro" id="IPR001867">
    <property type="entry name" value="OmpR/PhoB-type_DNA-bd"/>
</dbReference>
<dbReference type="Gene3D" id="1.10.10.10">
    <property type="entry name" value="Winged helix-like DNA-binding domain superfamily/Winged helix DNA-binding domain"/>
    <property type="match status" value="1"/>
</dbReference>
<feature type="domain" description="OmpR/PhoB-type" evidence="9">
    <location>
        <begin position="124"/>
        <end position="224"/>
    </location>
</feature>
<keyword evidence="4 7" id="KW-0238">DNA-binding</keyword>
<dbReference type="GO" id="GO:0005829">
    <property type="term" value="C:cytosol"/>
    <property type="evidence" value="ECO:0007669"/>
    <property type="project" value="TreeGrafter"/>
</dbReference>
<dbReference type="InterPro" id="IPR001789">
    <property type="entry name" value="Sig_transdc_resp-reg_receiver"/>
</dbReference>
<evidence type="ECO:0000256" key="6">
    <source>
        <dbReference type="PROSITE-ProRule" id="PRU00169"/>
    </source>
</evidence>
<accession>A0A512B7L0</accession>
<evidence type="ECO:0000256" key="4">
    <source>
        <dbReference type="ARBA" id="ARBA00023125"/>
    </source>
</evidence>